<dbReference type="PANTHER" id="PTHR42840:SF3">
    <property type="entry name" value="BINDING ROSSMANN FOLD OXIDOREDUCTASE, PUTATIVE (AFU_ORTHOLOGUE AFUA_2G10240)-RELATED"/>
    <property type="match status" value="1"/>
</dbReference>
<gene>
    <name evidence="5" type="ORF">GA0074694_2219</name>
</gene>
<proteinExistence type="inferred from homology"/>
<dbReference type="SUPFAM" id="SSF51735">
    <property type="entry name" value="NAD(P)-binding Rossmann-fold domains"/>
    <property type="match status" value="1"/>
</dbReference>
<dbReference type="Pfam" id="PF22725">
    <property type="entry name" value="GFO_IDH_MocA_C3"/>
    <property type="match status" value="1"/>
</dbReference>
<accession>A0A1C6RLK2</accession>
<evidence type="ECO:0000256" key="1">
    <source>
        <dbReference type="ARBA" id="ARBA00010928"/>
    </source>
</evidence>
<keyword evidence="6" id="KW-1185">Reference proteome</keyword>
<organism evidence="5 6">
    <name type="scientific">Micromonospora inyonensis</name>
    <dbReference type="NCBI Taxonomy" id="47866"/>
    <lineage>
        <taxon>Bacteria</taxon>
        <taxon>Bacillati</taxon>
        <taxon>Actinomycetota</taxon>
        <taxon>Actinomycetes</taxon>
        <taxon>Micromonosporales</taxon>
        <taxon>Micromonosporaceae</taxon>
        <taxon>Micromonospora</taxon>
    </lineage>
</organism>
<evidence type="ECO:0000313" key="6">
    <source>
        <dbReference type="Proteomes" id="UP000198906"/>
    </source>
</evidence>
<dbReference type="RefSeq" id="WP_176737859.1">
    <property type="nucleotide sequence ID" value="NZ_FMHU01000001.1"/>
</dbReference>
<evidence type="ECO:0000259" key="3">
    <source>
        <dbReference type="Pfam" id="PF01408"/>
    </source>
</evidence>
<dbReference type="AlphaFoldDB" id="A0A1C6RLK2"/>
<reference evidence="6" key="1">
    <citation type="submission" date="2016-06" db="EMBL/GenBank/DDBJ databases">
        <authorList>
            <person name="Varghese N."/>
        </authorList>
    </citation>
    <scope>NUCLEOTIDE SEQUENCE [LARGE SCALE GENOMIC DNA]</scope>
    <source>
        <strain evidence="6">DSM 46123</strain>
    </source>
</reference>
<dbReference type="Gene3D" id="3.40.50.720">
    <property type="entry name" value="NAD(P)-binding Rossmann-like Domain"/>
    <property type="match status" value="1"/>
</dbReference>
<dbReference type="PANTHER" id="PTHR42840">
    <property type="entry name" value="NAD(P)-BINDING ROSSMANN-FOLD SUPERFAMILY PROTEIN-RELATED"/>
    <property type="match status" value="1"/>
</dbReference>
<dbReference type="InterPro" id="IPR036291">
    <property type="entry name" value="NAD(P)-bd_dom_sf"/>
</dbReference>
<dbReference type="InterPro" id="IPR055170">
    <property type="entry name" value="GFO_IDH_MocA-like_dom"/>
</dbReference>
<evidence type="ECO:0000259" key="4">
    <source>
        <dbReference type="Pfam" id="PF22725"/>
    </source>
</evidence>
<dbReference type="Pfam" id="PF01408">
    <property type="entry name" value="GFO_IDH_MocA"/>
    <property type="match status" value="1"/>
</dbReference>
<evidence type="ECO:0000256" key="2">
    <source>
        <dbReference type="ARBA" id="ARBA00023002"/>
    </source>
</evidence>
<feature type="domain" description="GFO/IDH/MocA-like oxidoreductase" evidence="4">
    <location>
        <begin position="126"/>
        <end position="246"/>
    </location>
</feature>
<dbReference type="STRING" id="47866.GA0074694_2219"/>
<evidence type="ECO:0000313" key="5">
    <source>
        <dbReference type="EMBL" id="SCL18052.1"/>
    </source>
</evidence>
<dbReference type="SUPFAM" id="SSF55347">
    <property type="entry name" value="Glyceraldehyde-3-phosphate dehydrogenase-like, C-terminal domain"/>
    <property type="match status" value="1"/>
</dbReference>
<dbReference type="InterPro" id="IPR000683">
    <property type="entry name" value="Gfo/Idh/MocA-like_OxRdtase_N"/>
</dbReference>
<dbReference type="EMBL" id="FMHU01000001">
    <property type="protein sequence ID" value="SCL18052.1"/>
    <property type="molecule type" value="Genomic_DNA"/>
</dbReference>
<name>A0A1C6RLK2_9ACTN</name>
<dbReference type="Proteomes" id="UP000198906">
    <property type="component" value="Unassembled WGS sequence"/>
</dbReference>
<dbReference type="Gene3D" id="3.30.360.10">
    <property type="entry name" value="Dihydrodipicolinate Reductase, domain 2"/>
    <property type="match status" value="1"/>
</dbReference>
<keyword evidence="2" id="KW-0560">Oxidoreductase</keyword>
<dbReference type="GO" id="GO:0000166">
    <property type="term" value="F:nucleotide binding"/>
    <property type="evidence" value="ECO:0007669"/>
    <property type="project" value="InterPro"/>
</dbReference>
<comment type="similarity">
    <text evidence="1">Belongs to the Gfo/Idh/MocA family.</text>
</comment>
<feature type="domain" description="Gfo/Idh/MocA-like oxidoreductase N-terminal" evidence="3">
    <location>
        <begin position="4"/>
        <end position="118"/>
    </location>
</feature>
<protein>
    <submittedName>
        <fullName evidence="5">Myo-inositol 2-dehydrogenase / D-chiro-inositol 1-dehydrogenase</fullName>
    </submittedName>
</protein>
<sequence>MTAIAVLGTGRMGTVHARNLRAADPTLELVFFDVSRNAATALCAHVAGRVADTLADALTGVDGAVVATPSDSHYDVARAAISRGITVFCEKPMVIGLTEADKIVTLAERFDVQVQVGFQRRCDPDYVALKNAVRSLRHGDPLLIRAVAADRWPPSTEFMAHSGGIVRDCLIHDLDVVPWMTGRDVSSVYAQGAILTAGSYAEHDDHDMVTVVLTLDGGAHAVLTASRTNPLGYDHRIEFLGTAGTASVGLDRRTPIRRTDEECRPETVYEDFRERFAAAYAAEMMAFLRLVAGDGENPCPAREARKALVLAEAVERSIRLGRPVNLTGPVRTSGL</sequence>
<dbReference type="GO" id="GO:0016491">
    <property type="term" value="F:oxidoreductase activity"/>
    <property type="evidence" value="ECO:0007669"/>
    <property type="project" value="UniProtKB-KW"/>
</dbReference>